<gene>
    <name evidence="2" type="ORF">OAUR00152_LOCUS38917</name>
</gene>
<dbReference type="PANTHER" id="PTHR11012:SF30">
    <property type="entry name" value="PROTEIN KINASE-LIKE DOMAIN-CONTAINING"/>
    <property type="match status" value="1"/>
</dbReference>
<dbReference type="EMBL" id="HBKQ01056914">
    <property type="protein sequence ID" value="CAE2283355.1"/>
    <property type="molecule type" value="Transcribed_RNA"/>
</dbReference>
<dbReference type="InterPro" id="IPR004119">
    <property type="entry name" value="EcKL"/>
</dbReference>
<accession>A0A7S4K565</accession>
<protein>
    <recommendedName>
        <fullName evidence="3">CHK kinase-like domain-containing protein</fullName>
    </recommendedName>
</protein>
<evidence type="ECO:0008006" key="3">
    <source>
        <dbReference type="Google" id="ProtNLM"/>
    </source>
</evidence>
<feature type="region of interest" description="Disordered" evidence="1">
    <location>
        <begin position="1"/>
        <end position="21"/>
    </location>
</feature>
<reference evidence="2" key="1">
    <citation type="submission" date="2021-01" db="EMBL/GenBank/DDBJ databases">
        <authorList>
            <person name="Corre E."/>
            <person name="Pelletier E."/>
            <person name="Niang G."/>
            <person name="Scheremetjew M."/>
            <person name="Finn R."/>
            <person name="Kale V."/>
            <person name="Holt S."/>
            <person name="Cochrane G."/>
            <person name="Meng A."/>
            <person name="Brown T."/>
            <person name="Cohen L."/>
        </authorList>
    </citation>
    <scope>NUCLEOTIDE SEQUENCE</scope>
    <source>
        <strain evidence="2">Isolate 1302-5</strain>
    </source>
</reference>
<evidence type="ECO:0000256" key="1">
    <source>
        <dbReference type="SAM" id="MobiDB-lite"/>
    </source>
</evidence>
<dbReference type="AlphaFoldDB" id="A0A7S4K565"/>
<dbReference type="Gene3D" id="3.90.1200.10">
    <property type="match status" value="1"/>
</dbReference>
<dbReference type="InterPro" id="IPR011009">
    <property type="entry name" value="Kinase-like_dom_sf"/>
</dbReference>
<sequence>MPRKRRGRRAPEGKDSDSFDEDSLLRLLPDIDGVESISSESDLQQLWAGYGSVRAFTAVVHRRDSSSPGSEEESVNLIVKRVRPPPDDGTSVSHARKIRSYEIEANFYSKYAPRVRSSSGAECALPSAYHVESSSSSSSSDPSPSFTFLLSDLRSDFPVPDPYRMDGKRTEAALRWLAAFHAVFWEDDEGAALGDDDEPSSSLWECGGYWHLDTRREELERVSNREWGRLKAGASVIDGRMRRSAEFRTVCHGDFKSANLLFRSDGSECAAVDYQYVGGGFGMKDVVMLLVSSVDSGTMCHGKRERVLELLRYYREALAENLRSIGRVPADRVAAYSFDAAVQHYELCLMDYVRFMAGWGFWGENCRYAQDECRRIIEDMEEGGADLRTEQGWIDALQKRYP</sequence>
<dbReference type="PANTHER" id="PTHR11012">
    <property type="entry name" value="PROTEIN KINASE-LIKE DOMAIN-CONTAINING"/>
    <property type="match status" value="1"/>
</dbReference>
<evidence type="ECO:0000313" key="2">
    <source>
        <dbReference type="EMBL" id="CAE2283355.1"/>
    </source>
</evidence>
<dbReference type="Pfam" id="PF02958">
    <property type="entry name" value="EcKL"/>
    <property type="match status" value="1"/>
</dbReference>
<organism evidence="2">
    <name type="scientific">Odontella aurita</name>
    <dbReference type="NCBI Taxonomy" id="265563"/>
    <lineage>
        <taxon>Eukaryota</taxon>
        <taxon>Sar</taxon>
        <taxon>Stramenopiles</taxon>
        <taxon>Ochrophyta</taxon>
        <taxon>Bacillariophyta</taxon>
        <taxon>Mediophyceae</taxon>
        <taxon>Biddulphiophycidae</taxon>
        <taxon>Eupodiscales</taxon>
        <taxon>Odontellaceae</taxon>
        <taxon>Odontella</taxon>
    </lineage>
</organism>
<proteinExistence type="predicted"/>
<dbReference type="SUPFAM" id="SSF56112">
    <property type="entry name" value="Protein kinase-like (PK-like)"/>
    <property type="match status" value="1"/>
</dbReference>
<name>A0A7S4K565_9STRA</name>